<proteinExistence type="predicted"/>
<gene>
    <name evidence="2" type="ORF">RUM44_004878</name>
</gene>
<dbReference type="EMBL" id="JAWJWF010000004">
    <property type="protein sequence ID" value="KAK6634267.1"/>
    <property type="molecule type" value="Genomic_DNA"/>
</dbReference>
<reference evidence="2 3" key="1">
    <citation type="submission" date="2023-09" db="EMBL/GenBank/DDBJ databases">
        <title>Genomes of two closely related lineages of the louse Polyplax serrata with different host specificities.</title>
        <authorList>
            <person name="Martinu J."/>
            <person name="Tarabai H."/>
            <person name="Stefka J."/>
            <person name="Hypsa V."/>
        </authorList>
    </citation>
    <scope>NUCLEOTIDE SEQUENCE [LARGE SCALE GENOMIC DNA]</scope>
    <source>
        <strain evidence="2">98ZLc_SE</strain>
    </source>
</reference>
<protein>
    <submittedName>
        <fullName evidence="2">Uncharacterized protein</fullName>
    </submittedName>
</protein>
<feature type="compositionally biased region" description="Polar residues" evidence="1">
    <location>
        <begin position="501"/>
        <end position="511"/>
    </location>
</feature>
<accession>A0ABR1B429</accession>
<keyword evidence="3" id="KW-1185">Reference proteome</keyword>
<comment type="caution">
    <text evidence="2">The sequence shown here is derived from an EMBL/GenBank/DDBJ whole genome shotgun (WGS) entry which is preliminary data.</text>
</comment>
<name>A0ABR1B429_POLSC</name>
<dbReference type="Proteomes" id="UP001359485">
    <property type="component" value="Unassembled WGS sequence"/>
</dbReference>
<evidence type="ECO:0000256" key="1">
    <source>
        <dbReference type="SAM" id="MobiDB-lite"/>
    </source>
</evidence>
<organism evidence="2 3">
    <name type="scientific">Polyplax serrata</name>
    <name type="common">Common mouse louse</name>
    <dbReference type="NCBI Taxonomy" id="468196"/>
    <lineage>
        <taxon>Eukaryota</taxon>
        <taxon>Metazoa</taxon>
        <taxon>Ecdysozoa</taxon>
        <taxon>Arthropoda</taxon>
        <taxon>Hexapoda</taxon>
        <taxon>Insecta</taxon>
        <taxon>Pterygota</taxon>
        <taxon>Neoptera</taxon>
        <taxon>Paraneoptera</taxon>
        <taxon>Psocodea</taxon>
        <taxon>Troctomorpha</taxon>
        <taxon>Phthiraptera</taxon>
        <taxon>Anoplura</taxon>
        <taxon>Polyplacidae</taxon>
        <taxon>Polyplax</taxon>
    </lineage>
</organism>
<feature type="region of interest" description="Disordered" evidence="1">
    <location>
        <begin position="491"/>
        <end position="511"/>
    </location>
</feature>
<sequence length="511" mass="57769">MKCEREKLPVPQVRNGTDGPLSQSQEVSPGVEGTKTVNSVDERNSEGIRYIRNAKKVSGFCSVAFFSKRRNDTVTDGQSYLSLPHTSSIWRKLRYDEGVCIFFKLPKFLHLGALRPVPEPLVRTYTTGNCRFHDRSLRQFFSASSRTQDEYLILVFYDFGKKKNAIIELDVTNALDATTNSSSPTPPNSSSPTPGEFTPVLSRFYRRGGWNVGIGKHIRNPRRDFGALIASNLFLAKRKVREMKKKKRFGSVRETILKKNPPCVAHHYTSRVWSFVSPSKRIRSYMLELDVEPTNQSDVEGVTGVRTKETEEMTRNKEIMLTKGVASRWLDGFWAILPRPESDKRKTMERLPCSMEYKNYFLRHVSFGTQVTCARATTQHVSLSSGFLCLFPKRNPRAYGRQLRSTTSNTLDEMMNLLRPSILPPPPPPNGVLGSFGNWRNNEGTEEARNGSSKELAAEEVEEEEEVVDGAARAPRSSYVREASLFENLVHKSGQAVPDQNGETINSEVKQ</sequence>
<evidence type="ECO:0000313" key="2">
    <source>
        <dbReference type="EMBL" id="KAK6634267.1"/>
    </source>
</evidence>
<feature type="region of interest" description="Disordered" evidence="1">
    <location>
        <begin position="436"/>
        <end position="473"/>
    </location>
</feature>
<evidence type="ECO:0000313" key="3">
    <source>
        <dbReference type="Proteomes" id="UP001359485"/>
    </source>
</evidence>
<feature type="compositionally biased region" description="Acidic residues" evidence="1">
    <location>
        <begin position="458"/>
        <end position="468"/>
    </location>
</feature>
<feature type="region of interest" description="Disordered" evidence="1">
    <location>
        <begin position="1"/>
        <end position="38"/>
    </location>
</feature>